<dbReference type="Proteomes" id="UP000250006">
    <property type="component" value="Unassembled WGS sequence"/>
</dbReference>
<feature type="transmembrane region" description="Helical" evidence="5">
    <location>
        <begin position="286"/>
        <end position="310"/>
    </location>
</feature>
<gene>
    <name evidence="7" type="primary">yhaP</name>
    <name evidence="7" type="ORF">NCTC11535_00326</name>
</gene>
<evidence type="ECO:0000256" key="3">
    <source>
        <dbReference type="ARBA" id="ARBA00022989"/>
    </source>
</evidence>
<sequence length="421" mass="44134">MTTPNSSSTNISRASEIMLVAGREFRVQMLRKSSLIANGLMLLAVVASIVGYAWLSGDKDEPYRLGVIGADQQTVAALSPGLKQLHAANGQPVELVEATPPSKDSLCADAPEGTHRPDMVLSLDSAKAKVTVCEKADTAVVSGLTALLQQHALAEKISSLGGDASTVASSLAEAAPAVEALDPPSTDSADFGVRYGILLAVDALLLLTLMGGGQYIAMGVVEEKSSRIVEILLACVRPTSLLAGKILGTGAGVVLSYGVTAAVGLTTAKLLNVLPKVELNFDTALVMLLVWLVLGFLTFAALFGAAGSLVSRQEDVSATVMPLIALCMAPYMASIFMVMNNPQALHWKVLSYLPFFSPFMMPTRLVFGISSWAEQALALVIALAALPALVWLAARIYTRAVTRTGARVPLREVLGRKSSAA</sequence>
<evidence type="ECO:0000313" key="7">
    <source>
        <dbReference type="EMBL" id="SPT52675.1"/>
    </source>
</evidence>
<accession>A0ABY1VKR0</accession>
<feature type="transmembrane region" description="Helical" evidence="5">
    <location>
        <begin position="195"/>
        <end position="216"/>
    </location>
</feature>
<organism evidence="7 8">
    <name type="scientific">Actinomyces bovis</name>
    <dbReference type="NCBI Taxonomy" id="1658"/>
    <lineage>
        <taxon>Bacteria</taxon>
        <taxon>Bacillati</taxon>
        <taxon>Actinomycetota</taxon>
        <taxon>Actinomycetes</taxon>
        <taxon>Actinomycetales</taxon>
        <taxon>Actinomycetaceae</taxon>
        <taxon>Actinomyces</taxon>
    </lineage>
</organism>
<feature type="transmembrane region" description="Helical" evidence="5">
    <location>
        <begin position="254"/>
        <end position="274"/>
    </location>
</feature>
<feature type="transmembrane region" description="Helical" evidence="5">
    <location>
        <begin position="376"/>
        <end position="397"/>
    </location>
</feature>
<keyword evidence="2 5" id="KW-0812">Transmembrane</keyword>
<evidence type="ECO:0000259" key="6">
    <source>
        <dbReference type="Pfam" id="PF12698"/>
    </source>
</evidence>
<protein>
    <submittedName>
        <fullName evidence="7">ABC-2 family transporter protein</fullName>
    </submittedName>
</protein>
<proteinExistence type="predicted"/>
<dbReference type="Pfam" id="PF12698">
    <property type="entry name" value="ABC2_membrane_3"/>
    <property type="match status" value="1"/>
</dbReference>
<evidence type="ECO:0000256" key="2">
    <source>
        <dbReference type="ARBA" id="ARBA00022692"/>
    </source>
</evidence>
<keyword evidence="8" id="KW-1185">Reference proteome</keyword>
<dbReference type="PANTHER" id="PTHR43471:SF3">
    <property type="entry name" value="ABC TRANSPORTER PERMEASE PROTEIN NATB"/>
    <property type="match status" value="1"/>
</dbReference>
<dbReference type="PANTHER" id="PTHR43471">
    <property type="entry name" value="ABC TRANSPORTER PERMEASE"/>
    <property type="match status" value="1"/>
</dbReference>
<dbReference type="RefSeq" id="WP_111835648.1">
    <property type="nucleotide sequence ID" value="NZ_UAPQ01000001.1"/>
</dbReference>
<reference evidence="7 8" key="1">
    <citation type="submission" date="2018-06" db="EMBL/GenBank/DDBJ databases">
        <authorList>
            <consortium name="Pathogen Informatics"/>
            <person name="Doyle S."/>
        </authorList>
    </citation>
    <scope>NUCLEOTIDE SEQUENCE [LARGE SCALE GENOMIC DNA]</scope>
    <source>
        <strain evidence="7 8">NCTC11535</strain>
    </source>
</reference>
<keyword evidence="4 5" id="KW-0472">Membrane</keyword>
<evidence type="ECO:0000256" key="1">
    <source>
        <dbReference type="ARBA" id="ARBA00004141"/>
    </source>
</evidence>
<evidence type="ECO:0000256" key="5">
    <source>
        <dbReference type="SAM" id="Phobius"/>
    </source>
</evidence>
<comment type="subcellular location">
    <subcellularLocation>
        <location evidence="1">Membrane</location>
        <topology evidence="1">Multi-pass membrane protein</topology>
    </subcellularLocation>
</comment>
<evidence type="ECO:0000313" key="8">
    <source>
        <dbReference type="Proteomes" id="UP000250006"/>
    </source>
</evidence>
<feature type="transmembrane region" description="Helical" evidence="5">
    <location>
        <begin position="316"/>
        <end position="338"/>
    </location>
</feature>
<name>A0ABY1VKR0_9ACTO</name>
<keyword evidence="3 5" id="KW-1133">Transmembrane helix</keyword>
<comment type="caution">
    <text evidence="7">The sequence shown here is derived from an EMBL/GenBank/DDBJ whole genome shotgun (WGS) entry which is preliminary data.</text>
</comment>
<dbReference type="InterPro" id="IPR013525">
    <property type="entry name" value="ABC2_TM"/>
</dbReference>
<feature type="transmembrane region" description="Helical" evidence="5">
    <location>
        <begin position="35"/>
        <end position="55"/>
    </location>
</feature>
<dbReference type="EMBL" id="UAPQ01000001">
    <property type="protein sequence ID" value="SPT52675.1"/>
    <property type="molecule type" value="Genomic_DNA"/>
</dbReference>
<evidence type="ECO:0000256" key="4">
    <source>
        <dbReference type="ARBA" id="ARBA00023136"/>
    </source>
</evidence>
<feature type="domain" description="ABC-2 type transporter transmembrane" evidence="6">
    <location>
        <begin position="124"/>
        <end position="394"/>
    </location>
</feature>